<evidence type="ECO:0000256" key="2">
    <source>
        <dbReference type="ARBA" id="ARBA00022679"/>
    </source>
</evidence>
<dbReference type="PANTHER" id="PTHR34136:SF1">
    <property type="entry name" value="UDP-N-ACETYL-D-MANNOSAMINURONIC ACID TRANSFERASE"/>
    <property type="match status" value="1"/>
</dbReference>
<dbReference type="EC" id="2.4.1.-" evidence="3"/>
<accession>A0AAU8II46</accession>
<reference evidence="3" key="1">
    <citation type="submission" date="2024-06" db="EMBL/GenBank/DDBJ databases">
        <authorList>
            <person name="Fan A."/>
            <person name="Zhang F.Y."/>
            <person name="Zhang L."/>
        </authorList>
    </citation>
    <scope>NUCLEOTIDE SEQUENCE</scope>
    <source>
        <strain evidence="3">Y61</strain>
    </source>
</reference>
<dbReference type="InterPro" id="IPR004629">
    <property type="entry name" value="WecG_TagA_CpsF"/>
</dbReference>
<evidence type="ECO:0000256" key="1">
    <source>
        <dbReference type="ARBA" id="ARBA00022676"/>
    </source>
</evidence>
<dbReference type="PANTHER" id="PTHR34136">
    <property type="match status" value="1"/>
</dbReference>
<proteinExistence type="predicted"/>
<evidence type="ECO:0000313" key="3">
    <source>
        <dbReference type="EMBL" id="XCJ17919.1"/>
    </source>
</evidence>
<keyword evidence="1 3" id="KW-0328">Glycosyltransferase</keyword>
<organism evidence="3">
    <name type="scientific">Sporolactobacillus sp. Y61</name>
    <dbReference type="NCBI Taxonomy" id="3160863"/>
    <lineage>
        <taxon>Bacteria</taxon>
        <taxon>Bacillati</taxon>
        <taxon>Bacillota</taxon>
        <taxon>Bacilli</taxon>
        <taxon>Bacillales</taxon>
        <taxon>Sporolactobacillaceae</taxon>
        <taxon>Sporolactobacillus</taxon>
    </lineage>
</organism>
<dbReference type="EMBL" id="CP159510">
    <property type="protein sequence ID" value="XCJ17919.1"/>
    <property type="molecule type" value="Genomic_DNA"/>
</dbReference>
<protein>
    <submittedName>
        <fullName evidence="3">WecB/TagA/CpsF family glycosyltransferase</fullName>
        <ecNumber evidence="3">2.4.1.-</ecNumber>
    </submittedName>
</protein>
<keyword evidence="2 3" id="KW-0808">Transferase</keyword>
<dbReference type="Pfam" id="PF03808">
    <property type="entry name" value="Glyco_tran_WecG"/>
    <property type="match status" value="1"/>
</dbReference>
<dbReference type="RefSeq" id="WP_353949004.1">
    <property type="nucleotide sequence ID" value="NZ_CP159510.1"/>
</dbReference>
<gene>
    <name evidence="3" type="ORF">ABNN70_05465</name>
</gene>
<dbReference type="AlphaFoldDB" id="A0AAU8II46"/>
<sequence length="137" mass="15820">MTNDLLIEDFLGLQVSCSTLEEISEYILINTKLNRRNKYFAINPDCILKYFNDPDYRRILKRNDNIIYIDGMGIIYAQMYLKLPVAKERVATTDLFPSLLKSIDNTNSNSLKIYLLGGKDDTAQRVINNLSKKYPNS</sequence>
<dbReference type="GO" id="GO:0016758">
    <property type="term" value="F:hexosyltransferase activity"/>
    <property type="evidence" value="ECO:0007669"/>
    <property type="project" value="TreeGrafter"/>
</dbReference>
<name>A0AAU8II46_9BACL</name>